<keyword evidence="2" id="KW-0804">Transcription</keyword>
<accession>A0A6J4N4K1</accession>
<gene>
    <name evidence="4" type="ORF">AVDCRST_MAG75-565</name>
</gene>
<dbReference type="AlphaFoldDB" id="A0A6J4N4K1"/>
<dbReference type="InterPro" id="IPR041916">
    <property type="entry name" value="Anti_sigma_zinc_sf"/>
</dbReference>
<protein>
    <recommendedName>
        <fullName evidence="5">Zinc-finger domain-containing protein</fullName>
    </recommendedName>
</protein>
<feature type="region of interest" description="Disordered" evidence="3">
    <location>
        <begin position="74"/>
        <end position="98"/>
    </location>
</feature>
<evidence type="ECO:0008006" key="5">
    <source>
        <dbReference type="Google" id="ProtNLM"/>
    </source>
</evidence>
<reference evidence="4" key="1">
    <citation type="submission" date="2020-02" db="EMBL/GenBank/DDBJ databases">
        <authorList>
            <person name="Meier V. D."/>
        </authorList>
    </citation>
    <scope>NUCLEOTIDE SEQUENCE</scope>
    <source>
        <strain evidence="4">AVDCRST_MAG75</strain>
    </source>
</reference>
<name>A0A6J4N4K1_9ACTN</name>
<evidence type="ECO:0000256" key="2">
    <source>
        <dbReference type="ARBA" id="ARBA00023163"/>
    </source>
</evidence>
<proteinExistence type="predicted"/>
<sequence>MSVHISADELAEAAAGLLNPARAAALSEHVAGCAYCTEMATAISQVPGLLAVESAPTMPGDVFTRLEAVVAAESERRAAEGSQSASEERKRRRRKGGR</sequence>
<evidence type="ECO:0000256" key="3">
    <source>
        <dbReference type="SAM" id="MobiDB-lite"/>
    </source>
</evidence>
<dbReference type="Gene3D" id="1.10.10.1320">
    <property type="entry name" value="Anti-sigma factor, zinc-finger domain"/>
    <property type="match status" value="1"/>
</dbReference>
<keyword evidence="1" id="KW-0805">Transcription regulation</keyword>
<evidence type="ECO:0000256" key="1">
    <source>
        <dbReference type="ARBA" id="ARBA00023015"/>
    </source>
</evidence>
<evidence type="ECO:0000313" key="4">
    <source>
        <dbReference type="EMBL" id="CAA9376334.1"/>
    </source>
</evidence>
<organism evidence="4">
    <name type="scientific">uncultured Propionibacteriaceae bacterium</name>
    <dbReference type="NCBI Taxonomy" id="257457"/>
    <lineage>
        <taxon>Bacteria</taxon>
        <taxon>Bacillati</taxon>
        <taxon>Actinomycetota</taxon>
        <taxon>Actinomycetes</taxon>
        <taxon>Propionibacteriales</taxon>
        <taxon>Propionibacteriaceae</taxon>
        <taxon>environmental samples</taxon>
    </lineage>
</organism>
<dbReference type="EMBL" id="CADCUO010000039">
    <property type="protein sequence ID" value="CAA9376334.1"/>
    <property type="molecule type" value="Genomic_DNA"/>
</dbReference>